<reference evidence="2 3" key="1">
    <citation type="submission" date="2019-02" db="EMBL/GenBank/DDBJ databases">
        <title>Deep-cultivation of Planctomycetes and their phenomic and genomic characterization uncovers novel biology.</title>
        <authorList>
            <person name="Wiegand S."/>
            <person name="Jogler M."/>
            <person name="Boedeker C."/>
            <person name="Pinto D."/>
            <person name="Vollmers J."/>
            <person name="Rivas-Marin E."/>
            <person name="Kohn T."/>
            <person name="Peeters S.H."/>
            <person name="Heuer A."/>
            <person name="Rast P."/>
            <person name="Oberbeckmann S."/>
            <person name="Bunk B."/>
            <person name="Jeske O."/>
            <person name="Meyerdierks A."/>
            <person name="Storesund J.E."/>
            <person name="Kallscheuer N."/>
            <person name="Luecker S."/>
            <person name="Lage O.M."/>
            <person name="Pohl T."/>
            <person name="Merkel B.J."/>
            <person name="Hornburger P."/>
            <person name="Mueller R.-W."/>
            <person name="Bruemmer F."/>
            <person name="Labrenz M."/>
            <person name="Spormann A.M."/>
            <person name="Op Den Camp H."/>
            <person name="Overmann J."/>
            <person name="Amann R."/>
            <person name="Jetten M.S.M."/>
            <person name="Mascher T."/>
            <person name="Medema M.H."/>
            <person name="Devos D.P."/>
            <person name="Kaster A.-K."/>
            <person name="Ovreas L."/>
            <person name="Rohde M."/>
            <person name="Galperin M.Y."/>
            <person name="Jogler C."/>
        </authorList>
    </citation>
    <scope>NUCLEOTIDE SEQUENCE [LARGE SCALE GENOMIC DNA]</scope>
    <source>
        <strain evidence="2 3">Pla52n</strain>
    </source>
</reference>
<feature type="compositionally biased region" description="Basic and acidic residues" evidence="1">
    <location>
        <begin position="59"/>
        <end position="74"/>
    </location>
</feature>
<organism evidence="2 3">
    <name type="scientific">Stieleria varia</name>
    <dbReference type="NCBI Taxonomy" id="2528005"/>
    <lineage>
        <taxon>Bacteria</taxon>
        <taxon>Pseudomonadati</taxon>
        <taxon>Planctomycetota</taxon>
        <taxon>Planctomycetia</taxon>
        <taxon>Pirellulales</taxon>
        <taxon>Pirellulaceae</taxon>
        <taxon>Stieleria</taxon>
    </lineage>
</organism>
<accession>A0A5C6B7U2</accession>
<comment type="caution">
    <text evidence="2">The sequence shown here is derived from an EMBL/GenBank/DDBJ whole genome shotgun (WGS) entry which is preliminary data.</text>
</comment>
<evidence type="ECO:0000256" key="1">
    <source>
        <dbReference type="SAM" id="MobiDB-lite"/>
    </source>
</evidence>
<name>A0A5C6B7U2_9BACT</name>
<dbReference type="EMBL" id="SJPN01000001">
    <property type="protein sequence ID" value="TWU08028.1"/>
    <property type="molecule type" value="Genomic_DNA"/>
</dbReference>
<gene>
    <name evidence="2" type="ORF">Pla52n_06060</name>
</gene>
<sequence>MASLYFANSGVQSLDCSKCGVDTSFDATVLFPVSPPPNSLVEVTAESAQTQNATTPNFEQRKPEGTPQNLERRSLQRQRHGAGNGERLGVLHVSDQLGIRPHQLLGQFDRHAAAARFVQFHHLKMPNHVGVP</sequence>
<protein>
    <submittedName>
        <fullName evidence="2">Uncharacterized protein</fullName>
    </submittedName>
</protein>
<proteinExistence type="predicted"/>
<evidence type="ECO:0000313" key="2">
    <source>
        <dbReference type="EMBL" id="TWU08028.1"/>
    </source>
</evidence>
<feature type="compositionally biased region" description="Polar residues" evidence="1">
    <location>
        <begin position="46"/>
        <end position="58"/>
    </location>
</feature>
<dbReference type="AlphaFoldDB" id="A0A5C6B7U2"/>
<dbReference type="Proteomes" id="UP000320176">
    <property type="component" value="Unassembled WGS sequence"/>
</dbReference>
<keyword evidence="3" id="KW-1185">Reference proteome</keyword>
<evidence type="ECO:0000313" key="3">
    <source>
        <dbReference type="Proteomes" id="UP000320176"/>
    </source>
</evidence>
<feature type="region of interest" description="Disordered" evidence="1">
    <location>
        <begin position="43"/>
        <end position="87"/>
    </location>
</feature>